<dbReference type="EMBL" id="CM020618">
    <property type="protein sequence ID" value="KAK1862621.1"/>
    <property type="molecule type" value="Genomic_DNA"/>
</dbReference>
<keyword evidence="2" id="KW-1185">Reference proteome</keyword>
<evidence type="ECO:0000313" key="2">
    <source>
        <dbReference type="Proteomes" id="UP000798662"/>
    </source>
</evidence>
<sequence length="234" mass="25534">MATPDPPPDRVPADAPLGAIMHAVLEHLRSVLRPVPSSELAEALGVDVDRRPELAAELEANPKCLREVSGEWRWRSKHYLRSAAELASLLRRCPNGIVSEELWDAYAGIKEDIETLINTEPPTVIAIKNSATRRVVLYPISGVPYPTISPDVRERWSAIRLPDAVDIHRYLVERGLKANTAAGAPRVVAAFVRRRPTRKGRAGGAKRLKLTNVHLEGSAIDLNADVAGGKGAFS</sequence>
<accession>A0ACC3BX43</accession>
<organism evidence="1 2">
    <name type="scientific">Pyropia yezoensis</name>
    <name type="common">Susabi-nori</name>
    <name type="synonym">Porphyra yezoensis</name>
    <dbReference type="NCBI Taxonomy" id="2788"/>
    <lineage>
        <taxon>Eukaryota</taxon>
        <taxon>Rhodophyta</taxon>
        <taxon>Bangiophyceae</taxon>
        <taxon>Bangiales</taxon>
        <taxon>Bangiaceae</taxon>
        <taxon>Pyropia</taxon>
    </lineage>
</organism>
<proteinExistence type="predicted"/>
<name>A0ACC3BX43_PYRYE</name>
<evidence type="ECO:0000313" key="1">
    <source>
        <dbReference type="EMBL" id="KAK1862621.1"/>
    </source>
</evidence>
<gene>
    <name evidence="1" type="ORF">I4F81_005189</name>
</gene>
<comment type="caution">
    <text evidence="1">The sequence shown here is derived from an EMBL/GenBank/DDBJ whole genome shotgun (WGS) entry which is preliminary data.</text>
</comment>
<dbReference type="Proteomes" id="UP000798662">
    <property type="component" value="Chromosome 1"/>
</dbReference>
<reference evidence="1" key="1">
    <citation type="submission" date="2019-11" db="EMBL/GenBank/DDBJ databases">
        <title>Nori genome reveals adaptations in red seaweeds to the harsh intertidal environment.</title>
        <authorList>
            <person name="Wang D."/>
            <person name="Mao Y."/>
        </authorList>
    </citation>
    <scope>NUCLEOTIDE SEQUENCE</scope>
    <source>
        <tissue evidence="1">Gametophyte</tissue>
    </source>
</reference>
<protein>
    <submittedName>
        <fullName evidence="1">Uncharacterized protein</fullName>
    </submittedName>
</protein>